<evidence type="ECO:0000313" key="1">
    <source>
        <dbReference type="EMBL" id="MEC4721880.1"/>
    </source>
</evidence>
<proteinExistence type="predicted"/>
<dbReference type="EMBL" id="JAWIIV010000023">
    <property type="protein sequence ID" value="MEC4721880.1"/>
    <property type="molecule type" value="Genomic_DNA"/>
</dbReference>
<organism evidence="1 2">
    <name type="scientific">Noviherbaspirillum album</name>
    <dbReference type="NCBI Taxonomy" id="3080276"/>
    <lineage>
        <taxon>Bacteria</taxon>
        <taxon>Pseudomonadati</taxon>
        <taxon>Pseudomonadota</taxon>
        <taxon>Betaproteobacteria</taxon>
        <taxon>Burkholderiales</taxon>
        <taxon>Oxalobacteraceae</taxon>
        <taxon>Noviherbaspirillum</taxon>
    </lineage>
</organism>
<dbReference type="Proteomes" id="UP001352263">
    <property type="component" value="Unassembled WGS sequence"/>
</dbReference>
<accession>A0ABU6JE04</accession>
<sequence>MHLIQILLPLYDNAAAPQPAELFGKTREELIGRFGGLTAYTRAPAKGLWQEDASTTMNDDIVIYEVMTESLDNAWWHTYRGILEQRFRQEAIIVRALPLTLL</sequence>
<reference evidence="1 2" key="1">
    <citation type="submission" date="2023-10" db="EMBL/GenBank/DDBJ databases">
        <title>Noviherbaspirillum sp. CPCC 100848 genome assembly.</title>
        <authorList>
            <person name="Li X.Y."/>
            <person name="Fang X.M."/>
        </authorList>
    </citation>
    <scope>NUCLEOTIDE SEQUENCE [LARGE SCALE GENOMIC DNA]</scope>
    <source>
        <strain evidence="1 2">CPCC 100848</strain>
    </source>
</reference>
<name>A0ABU6JE04_9BURK</name>
<evidence type="ECO:0008006" key="3">
    <source>
        <dbReference type="Google" id="ProtNLM"/>
    </source>
</evidence>
<evidence type="ECO:0000313" key="2">
    <source>
        <dbReference type="Proteomes" id="UP001352263"/>
    </source>
</evidence>
<protein>
    <recommendedName>
        <fullName evidence="3">DUF1330 domain-containing protein</fullName>
    </recommendedName>
</protein>
<comment type="caution">
    <text evidence="1">The sequence shown here is derived from an EMBL/GenBank/DDBJ whole genome shotgun (WGS) entry which is preliminary data.</text>
</comment>
<keyword evidence="2" id="KW-1185">Reference proteome</keyword>
<dbReference type="RefSeq" id="WP_326508564.1">
    <property type="nucleotide sequence ID" value="NZ_JAWIIV010000023.1"/>
</dbReference>
<gene>
    <name evidence="1" type="ORF">RY831_22180</name>
</gene>